<evidence type="ECO:0000313" key="2">
    <source>
        <dbReference type="EMBL" id="OHS94280.1"/>
    </source>
</evidence>
<dbReference type="AlphaFoldDB" id="A0A1J4J4J8"/>
<dbReference type="VEuPathDB" id="TrichDB:TRFO_39512"/>
<dbReference type="SMART" id="SM00642">
    <property type="entry name" value="Aamy"/>
    <property type="match status" value="1"/>
</dbReference>
<dbReference type="GO" id="GO:0005975">
    <property type="term" value="P:carbohydrate metabolic process"/>
    <property type="evidence" value="ECO:0007669"/>
    <property type="project" value="InterPro"/>
</dbReference>
<dbReference type="SUPFAM" id="SSF51445">
    <property type="entry name" value="(Trans)glycosidases"/>
    <property type="match status" value="1"/>
</dbReference>
<dbReference type="InterPro" id="IPR017853">
    <property type="entry name" value="GH"/>
</dbReference>
<dbReference type="EMBL" id="MLAK01001331">
    <property type="protein sequence ID" value="OHS94280.1"/>
    <property type="molecule type" value="Genomic_DNA"/>
</dbReference>
<dbReference type="PANTHER" id="PTHR47786">
    <property type="entry name" value="ALPHA-1,4-GLUCAN:MALTOSE-1-PHOSPHATE MALTOSYLTRANSFERASE"/>
    <property type="match status" value="1"/>
</dbReference>
<sequence length="510" mass="59869">MAHQLLEITTRPFLRILSERYGKPIEKLSQIPVEIFDEWKEKGFDWIWMMGVWKLGKYGLNHDRMMAKRQTKYTTICPDWKPEDIIGSPYAIVSYTVNEEIGDENGLKWFREQLKQRGMKLMLDFVPNHTAFDAPEIELHREFYIYNNIPQNEQSNDKNETPVNIERYEQNGIAFGAALHFKPWTDVAQLNYMNEEMRKSRIEVLLKIASQCDGIRCDVADSVLNQNFWNKWEPELVHGGYKKLEKEFWEEAISSVKKEFPNCIFLAEANFDGEIPSFLQNESTDNNESNEKTNSGNNGIFKRCGFDYIYDRFLMLELHKTKQRQRSVLKNIINNPDIATYAHFLENHDEPRSLKSFGNNVEAENAGAVFALTLPGLRFFNQDQWKGYTAEIGVHLRRAMYEEVNQESLAFYNKLFELLKMDVMRTGQFSITNIQSTHEIFSWKWTNENTKIVIFINLFEKAKGKYVFDEDVSGKEIIDFFTGKQLDASLINENKLSLLLRKNQFLVIKY</sequence>
<dbReference type="Proteomes" id="UP000179807">
    <property type="component" value="Unassembled WGS sequence"/>
</dbReference>
<dbReference type="RefSeq" id="XP_068347417.1">
    <property type="nucleotide sequence ID" value="XM_068512690.1"/>
</dbReference>
<dbReference type="OrthoDB" id="1740265at2759"/>
<dbReference type="GeneID" id="94847394"/>
<organism evidence="2 3">
    <name type="scientific">Tritrichomonas foetus</name>
    <dbReference type="NCBI Taxonomy" id="1144522"/>
    <lineage>
        <taxon>Eukaryota</taxon>
        <taxon>Metamonada</taxon>
        <taxon>Parabasalia</taxon>
        <taxon>Tritrichomonadida</taxon>
        <taxon>Tritrichomonadidae</taxon>
        <taxon>Tritrichomonas</taxon>
    </lineage>
</organism>
<dbReference type="PANTHER" id="PTHR47786:SF2">
    <property type="entry name" value="GLYCOSYL HYDROLASE FAMILY 13 CATALYTIC DOMAIN-CONTAINING PROTEIN"/>
    <property type="match status" value="1"/>
</dbReference>
<proteinExistence type="predicted"/>
<dbReference type="InterPro" id="IPR006047">
    <property type="entry name" value="GH13_cat_dom"/>
</dbReference>
<evidence type="ECO:0000259" key="1">
    <source>
        <dbReference type="SMART" id="SM00642"/>
    </source>
</evidence>
<name>A0A1J4J4J8_9EUKA</name>
<evidence type="ECO:0000313" key="3">
    <source>
        <dbReference type="Proteomes" id="UP000179807"/>
    </source>
</evidence>
<accession>A0A1J4J4J8</accession>
<comment type="caution">
    <text evidence="2">The sequence shown here is derived from an EMBL/GenBank/DDBJ whole genome shotgun (WGS) entry which is preliminary data.</text>
</comment>
<gene>
    <name evidence="2" type="ORF">TRFO_39512</name>
</gene>
<dbReference type="Pfam" id="PF00128">
    <property type="entry name" value="Alpha-amylase"/>
    <property type="match status" value="1"/>
</dbReference>
<protein>
    <submittedName>
        <fullName evidence="2">Alpha amylase, catalytic domain containing protein</fullName>
    </submittedName>
</protein>
<reference evidence="2" key="1">
    <citation type="submission" date="2016-10" db="EMBL/GenBank/DDBJ databases">
        <authorList>
            <person name="Benchimol M."/>
            <person name="Almeida L.G."/>
            <person name="Vasconcelos A.T."/>
            <person name="Perreira-Neves A."/>
            <person name="Rosa I.A."/>
            <person name="Tasca T."/>
            <person name="Bogo M.R."/>
            <person name="de Souza W."/>
        </authorList>
    </citation>
    <scope>NUCLEOTIDE SEQUENCE [LARGE SCALE GENOMIC DNA]</scope>
    <source>
        <strain evidence="2">K</strain>
    </source>
</reference>
<feature type="domain" description="Glycosyl hydrolase family 13 catalytic" evidence="1">
    <location>
        <begin position="75"/>
        <end position="425"/>
    </location>
</feature>
<dbReference type="Gene3D" id="3.20.20.80">
    <property type="entry name" value="Glycosidases"/>
    <property type="match status" value="1"/>
</dbReference>
<keyword evidence="3" id="KW-1185">Reference proteome</keyword>